<evidence type="ECO:0000313" key="1">
    <source>
        <dbReference type="EMBL" id="PJG59355.1"/>
    </source>
</evidence>
<accession>A0A2H9U5N3</accession>
<organism evidence="1 2">
    <name type="scientific">Aeromonas cavernicola</name>
    <dbReference type="NCBI Taxonomy" id="1006623"/>
    <lineage>
        <taxon>Bacteria</taxon>
        <taxon>Pseudomonadati</taxon>
        <taxon>Pseudomonadota</taxon>
        <taxon>Gammaproteobacteria</taxon>
        <taxon>Aeromonadales</taxon>
        <taxon>Aeromonadaceae</taxon>
        <taxon>Aeromonas</taxon>
    </lineage>
</organism>
<dbReference type="RefSeq" id="WP_100293622.1">
    <property type="nucleotide sequence ID" value="NZ_PGGC01000071.1"/>
</dbReference>
<dbReference type="AlphaFoldDB" id="A0A2H9U5N3"/>
<dbReference type="Proteomes" id="UP000235861">
    <property type="component" value="Unassembled WGS sequence"/>
</dbReference>
<protein>
    <submittedName>
        <fullName evidence="1">Uncharacterized protein</fullName>
    </submittedName>
</protein>
<evidence type="ECO:0000313" key="2">
    <source>
        <dbReference type="Proteomes" id="UP000235861"/>
    </source>
</evidence>
<gene>
    <name evidence="1" type="ORF">CUC53_07760</name>
</gene>
<dbReference type="OrthoDB" id="5588217at2"/>
<keyword evidence="2" id="KW-1185">Reference proteome</keyword>
<reference evidence="1 2" key="1">
    <citation type="submission" date="2017-11" db="EMBL/GenBank/DDBJ databases">
        <title>Draft genome sequence of environmental isolate Aeromonas cavernicola sp. nov. MDC 2508.</title>
        <authorList>
            <person name="Colston S.M."/>
            <person name="Navarro A."/>
            <person name="Martinez-Murcia A.J."/>
            <person name="Graf J."/>
        </authorList>
    </citation>
    <scope>NUCLEOTIDE SEQUENCE [LARGE SCALE GENOMIC DNA]</scope>
    <source>
        <strain evidence="1 2">MDC 2508</strain>
    </source>
</reference>
<dbReference type="EMBL" id="PGGC01000071">
    <property type="protein sequence ID" value="PJG59355.1"/>
    <property type="molecule type" value="Genomic_DNA"/>
</dbReference>
<sequence>MNLSLVSQLPSAPASQKLLNILRSSAQCRDYFTSVSAISLAEWQPAKEEAAILLCDERTNWDKPIITEACEPVIGLPVLPLLLRKDEHHVFIPGPDVSDFRFYFVSNGLNIEEMELADPACNRILLNKLESYFPLLSRLILLRQKQSVLAFN</sequence>
<name>A0A2H9U5N3_9GAMM</name>
<proteinExistence type="predicted"/>
<comment type="caution">
    <text evidence="1">The sequence shown here is derived from an EMBL/GenBank/DDBJ whole genome shotgun (WGS) entry which is preliminary data.</text>
</comment>